<sequence>MTQDQLDAFLANGGFGPSESAMLLLSTVFAVLLLWGVWAMRAAYVGWAEHQLPHRALLMVIVRFVSMYLVLTYFLLS</sequence>
<keyword evidence="1" id="KW-1133">Transmembrane helix</keyword>
<evidence type="ECO:0000313" key="2">
    <source>
        <dbReference type="EMBL" id="GFE79162.1"/>
    </source>
</evidence>
<evidence type="ECO:0000313" key="3">
    <source>
        <dbReference type="Proteomes" id="UP000445000"/>
    </source>
</evidence>
<dbReference type="InterPro" id="IPR021676">
    <property type="entry name" value="DUF3262"/>
</dbReference>
<protein>
    <submittedName>
        <fullName evidence="2">Integrating conjugative element protein</fullName>
    </submittedName>
</protein>
<dbReference type="Pfam" id="PF11660">
    <property type="entry name" value="DUF3262"/>
    <property type="match status" value="1"/>
</dbReference>
<feature type="transmembrane region" description="Helical" evidence="1">
    <location>
        <begin position="20"/>
        <end position="44"/>
    </location>
</feature>
<dbReference type="RefSeq" id="WP_129640801.1">
    <property type="nucleotide sequence ID" value="NZ_BLJN01000001.1"/>
</dbReference>
<dbReference type="NCBIfam" id="TIGR03758">
    <property type="entry name" value="conj_TIGR03758"/>
    <property type="match status" value="1"/>
</dbReference>
<dbReference type="Proteomes" id="UP000445000">
    <property type="component" value="Unassembled WGS sequence"/>
</dbReference>
<organism evidence="2 3">
    <name type="scientific">Steroidobacter agaridevorans</name>
    <dbReference type="NCBI Taxonomy" id="2695856"/>
    <lineage>
        <taxon>Bacteria</taxon>
        <taxon>Pseudomonadati</taxon>
        <taxon>Pseudomonadota</taxon>
        <taxon>Gammaproteobacteria</taxon>
        <taxon>Steroidobacterales</taxon>
        <taxon>Steroidobacteraceae</taxon>
        <taxon>Steroidobacter</taxon>
    </lineage>
</organism>
<gene>
    <name evidence="2" type="ORF">GCM10011487_11620</name>
</gene>
<dbReference type="EMBL" id="BLJN01000001">
    <property type="protein sequence ID" value="GFE79162.1"/>
    <property type="molecule type" value="Genomic_DNA"/>
</dbReference>
<keyword evidence="1" id="KW-0812">Transmembrane</keyword>
<keyword evidence="1" id="KW-0472">Membrane</keyword>
<name>A0A829Y9A3_9GAMM</name>
<proteinExistence type="predicted"/>
<reference evidence="3" key="1">
    <citation type="submission" date="2020-01" db="EMBL/GenBank/DDBJ databases">
        <title>'Steroidobacter agaridevorans' sp. nov., agar-degrading bacteria isolated from rhizosphere soils.</title>
        <authorList>
            <person name="Ikenaga M."/>
            <person name="Kataoka M."/>
            <person name="Murouchi A."/>
            <person name="Katsuragi S."/>
            <person name="Sakai M."/>
        </authorList>
    </citation>
    <scope>NUCLEOTIDE SEQUENCE [LARGE SCALE GENOMIC DNA]</scope>
    <source>
        <strain evidence="3">YU21-B</strain>
    </source>
</reference>
<feature type="transmembrane region" description="Helical" evidence="1">
    <location>
        <begin position="56"/>
        <end position="76"/>
    </location>
</feature>
<accession>A0A829Y9A3</accession>
<dbReference type="AlphaFoldDB" id="A0A829Y9A3"/>
<evidence type="ECO:0000256" key="1">
    <source>
        <dbReference type="SAM" id="Phobius"/>
    </source>
</evidence>
<keyword evidence="3" id="KW-1185">Reference proteome</keyword>
<comment type="caution">
    <text evidence="2">The sequence shown here is derived from an EMBL/GenBank/DDBJ whole genome shotgun (WGS) entry which is preliminary data.</text>
</comment>